<dbReference type="PROSITE" id="PS50937">
    <property type="entry name" value="HTH_MERR_2"/>
    <property type="match status" value="1"/>
</dbReference>
<dbReference type="SUPFAM" id="SSF46955">
    <property type="entry name" value="Putative DNA-binding domain"/>
    <property type="match status" value="1"/>
</dbReference>
<feature type="domain" description="HTH merR-type" evidence="1">
    <location>
        <begin position="19"/>
        <end position="88"/>
    </location>
</feature>
<dbReference type="AlphaFoldDB" id="A0A1H0QRR5"/>
<dbReference type="GO" id="GO:0031419">
    <property type="term" value="F:cobalamin binding"/>
    <property type="evidence" value="ECO:0007669"/>
    <property type="project" value="InterPro"/>
</dbReference>
<dbReference type="Pfam" id="PF13411">
    <property type="entry name" value="MerR_1"/>
    <property type="match status" value="1"/>
</dbReference>
<proteinExistence type="predicted"/>
<organism evidence="3 4">
    <name type="scientific">Nakamurella panacisegetis</name>
    <dbReference type="NCBI Taxonomy" id="1090615"/>
    <lineage>
        <taxon>Bacteria</taxon>
        <taxon>Bacillati</taxon>
        <taxon>Actinomycetota</taxon>
        <taxon>Actinomycetes</taxon>
        <taxon>Nakamurellales</taxon>
        <taxon>Nakamurellaceae</taxon>
        <taxon>Nakamurella</taxon>
    </lineage>
</organism>
<dbReference type="InterPro" id="IPR009061">
    <property type="entry name" value="DNA-bd_dom_put_sf"/>
</dbReference>
<evidence type="ECO:0000313" key="3">
    <source>
        <dbReference type="EMBL" id="SDP20043.1"/>
    </source>
</evidence>
<sequence length="301" mass="32153">MSVSDQLAAGEPEGVSSGAVSIAQASKLLRVPMPTLRSWELRYGIPESDRVSGKHRRYTAAEMHALRLMRDEIARGTRASLAARSVRALLGVEGPAGELIQSVLAASDRSDPKGIRNELSRAADLLGTGPAVDEVLLPAMRQIGQWWQTGRCDVDQEHLTTEAARSWLDKRMAFAPPPVMSNPLILACGPGDLHTIGLEALALLMRENGWPCRVLGARTSTDSLVTSARAAAAAGVVVVAHLPTGRRRALASIAAVHDLRIPVFYAGNAFSTPRSRAQLPGVYLGTRLQDAAALLADHLRS</sequence>
<dbReference type="OrthoDB" id="9800334at2"/>
<dbReference type="InterPro" id="IPR000551">
    <property type="entry name" value="MerR-type_HTH_dom"/>
</dbReference>
<dbReference type="InterPro" id="IPR036594">
    <property type="entry name" value="Meth_synthase_dom"/>
</dbReference>
<gene>
    <name evidence="3" type="ORF">SAMN04515671_3226</name>
</gene>
<evidence type="ECO:0000259" key="2">
    <source>
        <dbReference type="PROSITE" id="PS51332"/>
    </source>
</evidence>
<dbReference type="Proteomes" id="UP000198741">
    <property type="component" value="Chromosome I"/>
</dbReference>
<dbReference type="SUPFAM" id="SSF52242">
    <property type="entry name" value="Cobalamin (vitamin B12)-binding domain"/>
    <property type="match status" value="1"/>
</dbReference>
<dbReference type="InterPro" id="IPR003759">
    <property type="entry name" value="Cbl-bd_cap"/>
</dbReference>
<dbReference type="GO" id="GO:0046872">
    <property type="term" value="F:metal ion binding"/>
    <property type="evidence" value="ECO:0007669"/>
    <property type="project" value="InterPro"/>
</dbReference>
<dbReference type="GO" id="GO:0006355">
    <property type="term" value="P:regulation of DNA-templated transcription"/>
    <property type="evidence" value="ECO:0007669"/>
    <property type="project" value="InterPro"/>
</dbReference>
<dbReference type="EMBL" id="LT629710">
    <property type="protein sequence ID" value="SDP20043.1"/>
    <property type="molecule type" value="Genomic_DNA"/>
</dbReference>
<protein>
    <submittedName>
        <fullName evidence="3">B12 binding domain-containing protein</fullName>
    </submittedName>
</protein>
<evidence type="ECO:0000259" key="1">
    <source>
        <dbReference type="PROSITE" id="PS50937"/>
    </source>
</evidence>
<dbReference type="Pfam" id="PF02607">
    <property type="entry name" value="B12-binding_2"/>
    <property type="match status" value="1"/>
</dbReference>
<dbReference type="InterPro" id="IPR036724">
    <property type="entry name" value="Cobalamin-bd_sf"/>
</dbReference>
<dbReference type="InterPro" id="IPR006158">
    <property type="entry name" value="Cobalamin-bd"/>
</dbReference>
<evidence type="ECO:0000313" key="4">
    <source>
        <dbReference type="Proteomes" id="UP000198741"/>
    </source>
</evidence>
<dbReference type="Pfam" id="PF02310">
    <property type="entry name" value="B12-binding"/>
    <property type="match status" value="1"/>
</dbReference>
<dbReference type="GO" id="GO:0003677">
    <property type="term" value="F:DNA binding"/>
    <property type="evidence" value="ECO:0007669"/>
    <property type="project" value="InterPro"/>
</dbReference>
<keyword evidence="4" id="KW-1185">Reference proteome</keyword>
<dbReference type="PROSITE" id="PS51332">
    <property type="entry name" value="B12_BINDING"/>
    <property type="match status" value="1"/>
</dbReference>
<reference evidence="3 4" key="1">
    <citation type="submission" date="2016-10" db="EMBL/GenBank/DDBJ databases">
        <authorList>
            <person name="de Groot N.N."/>
        </authorList>
    </citation>
    <scope>NUCLEOTIDE SEQUENCE [LARGE SCALE GENOMIC DNA]</scope>
    <source>
        <strain evidence="4">P4-7,KCTC 19426,CECT 7604</strain>
    </source>
</reference>
<dbReference type="Gene3D" id="1.10.1660.10">
    <property type="match status" value="1"/>
</dbReference>
<feature type="domain" description="B12-binding" evidence="2">
    <location>
        <begin position="181"/>
        <end position="301"/>
    </location>
</feature>
<dbReference type="STRING" id="1090615.SAMN04515671_3226"/>
<dbReference type="Gene3D" id="1.10.1240.10">
    <property type="entry name" value="Methionine synthase domain"/>
    <property type="match status" value="1"/>
</dbReference>
<accession>A0A1H0QRR5</accession>
<dbReference type="RefSeq" id="WP_090477495.1">
    <property type="nucleotide sequence ID" value="NZ_LT629710.1"/>
</dbReference>
<dbReference type="Gene3D" id="3.40.50.280">
    <property type="entry name" value="Cobalamin-binding domain"/>
    <property type="match status" value="1"/>
</dbReference>
<name>A0A1H0QRR5_9ACTN</name>